<reference evidence="3 4" key="1">
    <citation type="journal article" date="2013" name="Nature">
        <title>Insights into bilaterian evolution from three spiralian genomes.</title>
        <authorList>
            <person name="Simakov O."/>
            <person name="Marletaz F."/>
            <person name="Cho S.J."/>
            <person name="Edsinger-Gonzales E."/>
            <person name="Havlak P."/>
            <person name="Hellsten U."/>
            <person name="Kuo D.H."/>
            <person name="Larsson T."/>
            <person name="Lv J."/>
            <person name="Arendt D."/>
            <person name="Savage R."/>
            <person name="Osoegawa K."/>
            <person name="de Jong P."/>
            <person name="Grimwood J."/>
            <person name="Chapman J.A."/>
            <person name="Shapiro H."/>
            <person name="Aerts A."/>
            <person name="Otillar R.P."/>
            <person name="Terry A.Y."/>
            <person name="Boore J.L."/>
            <person name="Grigoriev I.V."/>
            <person name="Lindberg D.R."/>
            <person name="Seaver E.C."/>
            <person name="Weisblat D.A."/>
            <person name="Putnam N.H."/>
            <person name="Rokhsar D.S."/>
        </authorList>
    </citation>
    <scope>NUCLEOTIDE SEQUENCE [LARGE SCALE GENOMIC DNA]</scope>
</reference>
<dbReference type="STRING" id="225164.V3ZRG4"/>
<evidence type="ECO:0000313" key="4">
    <source>
        <dbReference type="Proteomes" id="UP000030746"/>
    </source>
</evidence>
<evidence type="ECO:0000259" key="2">
    <source>
        <dbReference type="Pfam" id="PF00135"/>
    </source>
</evidence>
<dbReference type="Proteomes" id="UP000030746">
    <property type="component" value="Unassembled WGS sequence"/>
</dbReference>
<gene>
    <name evidence="3" type="ORF">LOTGIDRAFT_133409</name>
</gene>
<dbReference type="AlphaFoldDB" id="V3ZRG4"/>
<proteinExistence type="inferred from homology"/>
<accession>V3ZRG4</accession>
<dbReference type="KEGG" id="lgi:LOTGIDRAFT_133409"/>
<dbReference type="InterPro" id="IPR051093">
    <property type="entry name" value="Neuroligin/BSAL"/>
</dbReference>
<dbReference type="EMBL" id="KB203683">
    <property type="protein sequence ID" value="ESO83466.1"/>
    <property type="molecule type" value="Genomic_DNA"/>
</dbReference>
<dbReference type="OrthoDB" id="6107089at2759"/>
<dbReference type="InterPro" id="IPR002018">
    <property type="entry name" value="CarbesteraseB"/>
</dbReference>
<organism evidence="3 4">
    <name type="scientific">Lottia gigantea</name>
    <name type="common">Giant owl limpet</name>
    <dbReference type="NCBI Taxonomy" id="225164"/>
    <lineage>
        <taxon>Eukaryota</taxon>
        <taxon>Metazoa</taxon>
        <taxon>Spiralia</taxon>
        <taxon>Lophotrochozoa</taxon>
        <taxon>Mollusca</taxon>
        <taxon>Gastropoda</taxon>
        <taxon>Patellogastropoda</taxon>
        <taxon>Lottioidea</taxon>
        <taxon>Lottiidae</taxon>
        <taxon>Lottia</taxon>
    </lineage>
</organism>
<dbReference type="OMA" id="NYEPEES"/>
<protein>
    <recommendedName>
        <fullName evidence="2">Carboxylesterase type B domain-containing protein</fullName>
    </recommendedName>
</protein>
<keyword evidence="4" id="KW-1185">Reference proteome</keyword>
<feature type="domain" description="Carboxylesterase type B" evidence="2">
    <location>
        <begin position="1"/>
        <end position="172"/>
    </location>
</feature>
<dbReference type="HOGENOM" id="CLU_1557036_0_0_1"/>
<dbReference type="PANTHER" id="PTHR43903">
    <property type="entry name" value="NEUROLIGIN"/>
    <property type="match status" value="1"/>
</dbReference>
<evidence type="ECO:0000256" key="1">
    <source>
        <dbReference type="ARBA" id="ARBA00005964"/>
    </source>
</evidence>
<sequence>MVGTNSAEGGQAFHRLGFYQDSHNFDLDKGVPREVFKNLFVKSIIRDYFNGSKDVEQELLIRYSGLWISDIEQARKLVALFGDFMQHAPSVKTLRHHAKLAAGKKTYQYYFAHEPTTTNRRRPWFQGADHAEELTFVFGPEVMYPPGTNVSKEERQFSRTIMKYWSNFAKTG</sequence>
<comment type="similarity">
    <text evidence="1">Belongs to the type-B carboxylesterase/lipase family.</text>
</comment>
<dbReference type="InterPro" id="IPR029058">
    <property type="entry name" value="AB_hydrolase_fold"/>
</dbReference>
<dbReference type="SUPFAM" id="SSF53474">
    <property type="entry name" value="alpha/beta-Hydrolases"/>
    <property type="match status" value="1"/>
</dbReference>
<dbReference type="Pfam" id="PF00135">
    <property type="entry name" value="COesterase"/>
    <property type="match status" value="1"/>
</dbReference>
<name>V3ZRG4_LOTGI</name>
<dbReference type="RefSeq" id="XP_009065895.1">
    <property type="nucleotide sequence ID" value="XM_009067647.1"/>
</dbReference>
<evidence type="ECO:0000313" key="3">
    <source>
        <dbReference type="EMBL" id="ESO83466.1"/>
    </source>
</evidence>
<dbReference type="Gene3D" id="3.40.50.1820">
    <property type="entry name" value="alpha/beta hydrolase"/>
    <property type="match status" value="1"/>
</dbReference>
<dbReference type="GeneID" id="20233433"/>
<dbReference type="CTD" id="20233433"/>